<dbReference type="KEGG" id="str:Sterm_3645"/>
<name>D1ARJ3_SEBTE</name>
<reference evidence="1 2" key="2">
    <citation type="journal article" date="2010" name="Stand. Genomic Sci.">
        <title>Complete genome sequence of Sebaldella termitidis type strain (NCTC 11300).</title>
        <authorList>
            <person name="Harmon-Smith M."/>
            <person name="Celia L."/>
            <person name="Chertkov O."/>
            <person name="Lapidus A."/>
            <person name="Copeland A."/>
            <person name="Glavina Del Rio T."/>
            <person name="Nolan M."/>
            <person name="Lucas S."/>
            <person name="Tice H."/>
            <person name="Cheng J.F."/>
            <person name="Han C."/>
            <person name="Detter J.C."/>
            <person name="Bruce D."/>
            <person name="Goodwin L."/>
            <person name="Pitluck S."/>
            <person name="Pati A."/>
            <person name="Liolios K."/>
            <person name="Ivanova N."/>
            <person name="Mavromatis K."/>
            <person name="Mikhailova N."/>
            <person name="Chen A."/>
            <person name="Palaniappan K."/>
            <person name="Land M."/>
            <person name="Hauser L."/>
            <person name="Chang Y.J."/>
            <person name="Jeffries C.D."/>
            <person name="Brettin T."/>
            <person name="Goker M."/>
            <person name="Beck B."/>
            <person name="Bristow J."/>
            <person name="Eisen J.A."/>
            <person name="Markowitz V."/>
            <person name="Hugenholtz P."/>
            <person name="Kyrpides N.C."/>
            <person name="Klenk H.P."/>
            <person name="Chen F."/>
        </authorList>
    </citation>
    <scope>NUCLEOTIDE SEQUENCE [LARGE SCALE GENOMIC DNA]</scope>
    <source>
        <strain evidence="2">ATCC 33386 / NCTC 11300</strain>
    </source>
</reference>
<organism evidence="1 2">
    <name type="scientific">Sebaldella termitidis (strain ATCC 33386 / NCTC 11300)</name>
    <dbReference type="NCBI Taxonomy" id="526218"/>
    <lineage>
        <taxon>Bacteria</taxon>
        <taxon>Fusobacteriati</taxon>
        <taxon>Fusobacteriota</taxon>
        <taxon>Fusobacteriia</taxon>
        <taxon>Fusobacteriales</taxon>
        <taxon>Leptotrichiaceae</taxon>
        <taxon>Sebaldella</taxon>
    </lineage>
</organism>
<evidence type="ECO:0000313" key="1">
    <source>
        <dbReference type="EMBL" id="ACZ10479.1"/>
    </source>
</evidence>
<keyword evidence="2" id="KW-1185">Reference proteome</keyword>
<reference evidence="2" key="1">
    <citation type="submission" date="2009-09" db="EMBL/GenBank/DDBJ databases">
        <title>The complete chromosome of Sebaldella termitidis ATCC 33386.</title>
        <authorList>
            <consortium name="US DOE Joint Genome Institute (JGI-PGF)"/>
            <person name="Lucas S."/>
            <person name="Copeland A."/>
            <person name="Lapidus A."/>
            <person name="Glavina del Rio T."/>
            <person name="Dalin E."/>
            <person name="Tice H."/>
            <person name="Bruce D."/>
            <person name="Goodwin L."/>
            <person name="Pitluck S."/>
            <person name="Kyrpides N."/>
            <person name="Mavromatis K."/>
            <person name="Ivanova N."/>
            <person name="Mikhailova N."/>
            <person name="Sims D."/>
            <person name="Meincke L."/>
            <person name="Brettin T."/>
            <person name="Detter J.C."/>
            <person name="Han C."/>
            <person name="Larimer F."/>
            <person name="Land M."/>
            <person name="Hauser L."/>
            <person name="Markowitz V."/>
            <person name="Cheng J.F."/>
            <person name="Hugenholtz P."/>
            <person name="Woyke T."/>
            <person name="Wu D."/>
            <person name="Eisen J.A."/>
        </authorList>
    </citation>
    <scope>NUCLEOTIDE SEQUENCE [LARGE SCALE GENOMIC DNA]</scope>
    <source>
        <strain evidence="2">ATCC 33386 / NCTC 11300</strain>
    </source>
</reference>
<dbReference type="eggNOG" id="COG3871">
    <property type="taxonomic scope" value="Bacteria"/>
</dbReference>
<evidence type="ECO:0000313" key="2">
    <source>
        <dbReference type="Proteomes" id="UP000000845"/>
    </source>
</evidence>
<protein>
    <submittedName>
        <fullName evidence="1">Uncharacterized protein</fullName>
    </submittedName>
</protein>
<dbReference type="InterPro" id="IPR012349">
    <property type="entry name" value="Split_barrel_FMN-bd"/>
</dbReference>
<gene>
    <name evidence="1" type="ordered locus">Sterm_3645</name>
</gene>
<sequence length="148" mass="17092">MKRNFEREKKELFDKIGKTYNMVLSASYEGNVSSRMVTVILFNEKFYITSMGSEKLEQIEKNPNIALCADTIQIKGTGKILGYASDEKNKEIMTEYKNILPASFERFASKPEAVLAEFVLIECRWWKDIQVMDGVIIDFEDKRAVSRV</sequence>
<dbReference type="AlphaFoldDB" id="D1ARJ3"/>
<accession>D1ARJ3</accession>
<dbReference type="RefSeq" id="WP_012863061.1">
    <property type="nucleotide sequence ID" value="NC_013517.1"/>
</dbReference>
<dbReference type="EMBL" id="CP001739">
    <property type="protein sequence ID" value="ACZ10479.1"/>
    <property type="molecule type" value="Genomic_DNA"/>
</dbReference>
<dbReference type="SUPFAM" id="SSF50475">
    <property type="entry name" value="FMN-binding split barrel"/>
    <property type="match status" value="1"/>
</dbReference>
<dbReference type="STRING" id="526218.Sterm_3645"/>
<proteinExistence type="predicted"/>
<dbReference type="Proteomes" id="UP000000845">
    <property type="component" value="Chromosome"/>
</dbReference>
<dbReference type="Gene3D" id="2.30.110.10">
    <property type="entry name" value="Electron Transport, Fmn-binding Protein, Chain A"/>
    <property type="match status" value="1"/>
</dbReference>
<dbReference type="HOGENOM" id="CLU_145331_0_0_0"/>